<dbReference type="Pfam" id="PF05253">
    <property type="entry name" value="zf-U11-48K"/>
    <property type="match status" value="2"/>
</dbReference>
<dbReference type="EMBL" id="JXJN01003674">
    <property type="status" value="NOT_ANNOTATED_CDS"/>
    <property type="molecule type" value="Genomic_DNA"/>
</dbReference>
<dbReference type="InterPro" id="IPR022776">
    <property type="entry name" value="TRM13/UPF0224_CHHC_Znf_dom"/>
</dbReference>
<sequence>MSDDEFAVCPYNNAHRVLRIRMPSHIIKCRKNYKGPQLEQCAYNATHLVPAGTMRQHLESCMDRHSFNKSQYMKIAETHRNNGF</sequence>
<evidence type="ECO:0000313" key="6">
    <source>
        <dbReference type="Proteomes" id="UP000092460"/>
    </source>
</evidence>
<feature type="domain" description="CHHC U11-48K-type" evidence="4">
    <location>
        <begin position="38"/>
        <end position="65"/>
    </location>
</feature>
<accession>A0A1B0AUL8</accession>
<dbReference type="SUPFAM" id="SSF57667">
    <property type="entry name" value="beta-beta-alpha zinc fingers"/>
    <property type="match status" value="1"/>
</dbReference>
<reference evidence="6" key="1">
    <citation type="submission" date="2015-01" db="EMBL/GenBank/DDBJ databases">
        <authorList>
            <person name="Aksoy S."/>
            <person name="Warren W."/>
            <person name="Wilson R.K."/>
        </authorList>
    </citation>
    <scope>NUCLEOTIDE SEQUENCE [LARGE SCALE GENOMIC DNA]</scope>
    <source>
        <strain evidence="6">IAEA</strain>
    </source>
</reference>
<dbReference type="Proteomes" id="UP000092460">
    <property type="component" value="Unassembled WGS sequence"/>
</dbReference>
<dbReference type="AlphaFoldDB" id="A0A1B0AUL8"/>
<evidence type="ECO:0000256" key="3">
    <source>
        <dbReference type="ARBA" id="ARBA00022833"/>
    </source>
</evidence>
<keyword evidence="3" id="KW-0862">Zinc</keyword>
<evidence type="ECO:0000259" key="4">
    <source>
        <dbReference type="PROSITE" id="PS51800"/>
    </source>
</evidence>
<dbReference type="EnsemblMetazoa" id="GPPI009257-RA">
    <property type="protein sequence ID" value="GPPI009257-PA"/>
    <property type="gene ID" value="GPPI009257"/>
</dbReference>
<dbReference type="PANTHER" id="PTHR21402:SF5">
    <property type="entry name" value="GAMETOCYTE SPECIFIC FACTOR 1"/>
    <property type="match status" value="1"/>
</dbReference>
<evidence type="ECO:0000256" key="2">
    <source>
        <dbReference type="ARBA" id="ARBA00022771"/>
    </source>
</evidence>
<evidence type="ECO:0000256" key="1">
    <source>
        <dbReference type="ARBA" id="ARBA00022723"/>
    </source>
</evidence>
<keyword evidence="1" id="KW-0479">Metal-binding</keyword>
<dbReference type="VEuPathDB" id="VectorBase:GPPI009257"/>
<dbReference type="GO" id="GO:0008270">
    <property type="term" value="F:zinc ion binding"/>
    <property type="evidence" value="ECO:0007669"/>
    <property type="project" value="UniProtKB-KW"/>
</dbReference>
<keyword evidence="2" id="KW-0863">Zinc-finger</keyword>
<dbReference type="PROSITE" id="PS51800">
    <property type="entry name" value="ZF_CHHC_U11_48K"/>
    <property type="match status" value="2"/>
</dbReference>
<organism evidence="5 6">
    <name type="scientific">Glossina palpalis gambiensis</name>
    <dbReference type="NCBI Taxonomy" id="67801"/>
    <lineage>
        <taxon>Eukaryota</taxon>
        <taxon>Metazoa</taxon>
        <taxon>Ecdysozoa</taxon>
        <taxon>Arthropoda</taxon>
        <taxon>Hexapoda</taxon>
        <taxon>Insecta</taxon>
        <taxon>Pterygota</taxon>
        <taxon>Neoptera</taxon>
        <taxon>Endopterygota</taxon>
        <taxon>Diptera</taxon>
        <taxon>Brachycera</taxon>
        <taxon>Muscomorpha</taxon>
        <taxon>Hippoboscoidea</taxon>
        <taxon>Glossinidae</taxon>
        <taxon>Glossina</taxon>
    </lineage>
</organism>
<dbReference type="PANTHER" id="PTHR21402">
    <property type="entry name" value="GAMETOCYTE SPECIFIC FACTOR 1-RELATED"/>
    <property type="match status" value="1"/>
</dbReference>
<feature type="domain" description="CHHC U11-48K-type" evidence="4">
    <location>
        <begin position="6"/>
        <end position="33"/>
    </location>
</feature>
<proteinExistence type="predicted"/>
<reference evidence="5" key="2">
    <citation type="submission" date="2020-05" db="UniProtKB">
        <authorList>
            <consortium name="EnsemblMetazoa"/>
        </authorList>
    </citation>
    <scope>IDENTIFICATION</scope>
    <source>
        <strain evidence="5">IAEA</strain>
    </source>
</reference>
<dbReference type="InterPro" id="IPR036236">
    <property type="entry name" value="Znf_C2H2_sf"/>
</dbReference>
<protein>
    <recommendedName>
        <fullName evidence="4">CHHC U11-48K-type domain-containing protein</fullName>
    </recommendedName>
</protein>
<dbReference type="InterPro" id="IPR051591">
    <property type="entry name" value="UPF0224_FAM112_RNA_Proc"/>
</dbReference>
<evidence type="ECO:0000313" key="5">
    <source>
        <dbReference type="EnsemblMetazoa" id="GPPI009257-PA"/>
    </source>
</evidence>
<keyword evidence="6" id="KW-1185">Reference proteome</keyword>
<name>A0A1B0AUL8_9MUSC</name>